<dbReference type="InterPro" id="IPR023214">
    <property type="entry name" value="HAD_sf"/>
</dbReference>
<proteinExistence type="predicted"/>
<gene>
    <name evidence="1" type="ORF">SARC_16089</name>
</gene>
<dbReference type="Proteomes" id="UP000054560">
    <property type="component" value="Unassembled WGS sequence"/>
</dbReference>
<reference evidence="1 2" key="1">
    <citation type="submission" date="2011-02" db="EMBL/GenBank/DDBJ databases">
        <title>The Genome Sequence of Sphaeroforma arctica JP610.</title>
        <authorList>
            <consortium name="The Broad Institute Genome Sequencing Platform"/>
            <person name="Russ C."/>
            <person name="Cuomo C."/>
            <person name="Young S.K."/>
            <person name="Zeng Q."/>
            <person name="Gargeya S."/>
            <person name="Alvarado L."/>
            <person name="Berlin A."/>
            <person name="Chapman S.B."/>
            <person name="Chen Z."/>
            <person name="Freedman E."/>
            <person name="Gellesch M."/>
            <person name="Goldberg J."/>
            <person name="Griggs A."/>
            <person name="Gujja S."/>
            <person name="Heilman E."/>
            <person name="Heiman D."/>
            <person name="Howarth C."/>
            <person name="Mehta T."/>
            <person name="Neiman D."/>
            <person name="Pearson M."/>
            <person name="Roberts A."/>
            <person name="Saif S."/>
            <person name="Shea T."/>
            <person name="Shenoy N."/>
            <person name="Sisk P."/>
            <person name="Stolte C."/>
            <person name="Sykes S."/>
            <person name="White J."/>
            <person name="Yandava C."/>
            <person name="Burger G."/>
            <person name="Gray M.W."/>
            <person name="Holland P.W.H."/>
            <person name="King N."/>
            <person name="Lang F.B.F."/>
            <person name="Roger A.J."/>
            <person name="Ruiz-Trillo I."/>
            <person name="Haas B."/>
            <person name="Nusbaum C."/>
            <person name="Birren B."/>
        </authorList>
    </citation>
    <scope>NUCLEOTIDE SEQUENCE [LARGE SCALE GENOMIC DNA]</scope>
    <source>
        <strain evidence="1 2">JP610</strain>
    </source>
</reference>
<name>A0A0L0F5B2_9EUKA</name>
<evidence type="ECO:0000313" key="2">
    <source>
        <dbReference type="Proteomes" id="UP000054560"/>
    </source>
</evidence>
<dbReference type="OrthoDB" id="10251048at2759"/>
<dbReference type="EMBL" id="KQ248922">
    <property type="protein sequence ID" value="KNC71373.1"/>
    <property type="molecule type" value="Genomic_DNA"/>
</dbReference>
<organism evidence="1 2">
    <name type="scientific">Sphaeroforma arctica JP610</name>
    <dbReference type="NCBI Taxonomy" id="667725"/>
    <lineage>
        <taxon>Eukaryota</taxon>
        <taxon>Ichthyosporea</taxon>
        <taxon>Ichthyophonida</taxon>
        <taxon>Sphaeroforma</taxon>
    </lineage>
</organism>
<dbReference type="Pfam" id="PF13242">
    <property type="entry name" value="Hydrolase_like"/>
    <property type="match status" value="1"/>
</dbReference>
<accession>A0A0L0F5B2</accession>
<dbReference type="GeneID" id="25916593"/>
<protein>
    <submittedName>
        <fullName evidence="1">Uncharacterized protein</fullName>
    </submittedName>
</protein>
<dbReference type="AlphaFoldDB" id="A0A0L0F5B2"/>
<dbReference type="SUPFAM" id="SSF56784">
    <property type="entry name" value="HAD-like"/>
    <property type="match status" value="1"/>
</dbReference>
<sequence>MPLKSSQFGKPHALTYEFALQALKTQMNDKTGLSLGKVYGVGDNPTSDIRGANNQASMSSVMVWAR</sequence>
<dbReference type="Gene3D" id="3.40.50.1000">
    <property type="entry name" value="HAD superfamily/HAD-like"/>
    <property type="match status" value="1"/>
</dbReference>
<dbReference type="InterPro" id="IPR036412">
    <property type="entry name" value="HAD-like_sf"/>
</dbReference>
<evidence type="ECO:0000313" key="1">
    <source>
        <dbReference type="EMBL" id="KNC71373.1"/>
    </source>
</evidence>
<dbReference type="RefSeq" id="XP_014145275.1">
    <property type="nucleotide sequence ID" value="XM_014289800.1"/>
</dbReference>
<keyword evidence="2" id="KW-1185">Reference proteome</keyword>
<feature type="non-terminal residue" evidence="1">
    <location>
        <position position="66"/>
    </location>
</feature>